<keyword evidence="3" id="KW-1185">Reference proteome</keyword>
<name>A0ABQ0LVD6_MYCCL</name>
<accession>A0ABQ0LVD6</accession>
<dbReference type="EMBL" id="DF848688">
    <property type="protein sequence ID" value="GAT54547.1"/>
    <property type="molecule type" value="Genomic_DNA"/>
</dbReference>
<evidence type="ECO:0000256" key="1">
    <source>
        <dbReference type="SAM" id="MobiDB-lite"/>
    </source>
</evidence>
<feature type="region of interest" description="Disordered" evidence="1">
    <location>
        <begin position="51"/>
        <end position="77"/>
    </location>
</feature>
<sequence>MIRELWRGGSGAPQPSHFGSFARRQVTGLLEYLPYSNPYHPPDELGRHAANARRRRDDDGGGNLEPRSPVLSRRPGLNLDTAGPWVGAVVGRGCRGTRMWERRRLSSGEGLHARHGIAEGTGQTTVFSWLSGSQQPAPLDNHTARYRGPTLLGHNELESARKLSSPFQTRFHQLPEQPRAVAVASTVPFTATAPPNPLPSSGYSSTIAGANCVGCMVPSIAAHARFRQVARRRRPPSAQSICQRHRVHVGRQSPTLRGAAAALACWVLVLLAPRLALVGEPMAVPGTIGRPTSRAASNFAPLGMRQSSPHSSQLCTMEEDLGPEAYVCLTPSLPAGLVL</sequence>
<reference evidence="2" key="1">
    <citation type="submission" date="2014-09" db="EMBL/GenBank/DDBJ databases">
        <title>Genome sequence of the luminous mushroom Mycena chlorophos for searching fungal bioluminescence genes.</title>
        <authorList>
            <person name="Tanaka Y."/>
            <person name="Kasuga D."/>
            <person name="Oba Y."/>
            <person name="Hase S."/>
            <person name="Sato K."/>
            <person name="Oba Y."/>
            <person name="Sakakibara Y."/>
        </authorList>
    </citation>
    <scope>NUCLEOTIDE SEQUENCE</scope>
</reference>
<dbReference type="Proteomes" id="UP000815677">
    <property type="component" value="Unassembled WGS sequence"/>
</dbReference>
<evidence type="ECO:0000313" key="3">
    <source>
        <dbReference type="Proteomes" id="UP000815677"/>
    </source>
</evidence>
<organism evidence="2 3">
    <name type="scientific">Mycena chlorophos</name>
    <name type="common">Agaric fungus</name>
    <name type="synonym">Agaricus chlorophos</name>
    <dbReference type="NCBI Taxonomy" id="658473"/>
    <lineage>
        <taxon>Eukaryota</taxon>
        <taxon>Fungi</taxon>
        <taxon>Dikarya</taxon>
        <taxon>Basidiomycota</taxon>
        <taxon>Agaricomycotina</taxon>
        <taxon>Agaricomycetes</taxon>
        <taxon>Agaricomycetidae</taxon>
        <taxon>Agaricales</taxon>
        <taxon>Marasmiineae</taxon>
        <taxon>Mycenaceae</taxon>
        <taxon>Mycena</taxon>
    </lineage>
</organism>
<proteinExistence type="predicted"/>
<gene>
    <name evidence="2" type="ORF">MCHLO_11394</name>
</gene>
<protein>
    <submittedName>
        <fullName evidence="2">Uncharacterized protein</fullName>
    </submittedName>
</protein>
<evidence type="ECO:0000313" key="2">
    <source>
        <dbReference type="EMBL" id="GAT54547.1"/>
    </source>
</evidence>